<name>A0ABP9S286_9GAMM</name>
<keyword evidence="5" id="KW-0472">Membrane</keyword>
<keyword evidence="1" id="KW-0677">Repeat</keyword>
<evidence type="ECO:0000256" key="4">
    <source>
        <dbReference type="SAM" id="MobiDB-lite"/>
    </source>
</evidence>
<evidence type="ECO:0000256" key="5">
    <source>
        <dbReference type="SAM" id="Phobius"/>
    </source>
</evidence>
<dbReference type="InterPro" id="IPR019734">
    <property type="entry name" value="TPR_rpt"/>
</dbReference>
<evidence type="ECO:0008006" key="9">
    <source>
        <dbReference type="Google" id="ProtNLM"/>
    </source>
</evidence>
<dbReference type="Gene3D" id="1.25.40.10">
    <property type="entry name" value="Tetratricopeptide repeat domain"/>
    <property type="match status" value="1"/>
</dbReference>
<keyword evidence="3" id="KW-0175">Coiled coil</keyword>
<dbReference type="Proteomes" id="UP001501600">
    <property type="component" value="Unassembled WGS sequence"/>
</dbReference>
<evidence type="ECO:0000256" key="3">
    <source>
        <dbReference type="SAM" id="Coils"/>
    </source>
</evidence>
<keyword evidence="2" id="KW-0802">TPR repeat</keyword>
<feature type="transmembrane region" description="Helical" evidence="5">
    <location>
        <begin position="108"/>
        <end position="128"/>
    </location>
</feature>
<keyword evidence="5" id="KW-0812">Transmembrane</keyword>
<protein>
    <recommendedName>
        <fullName evidence="9">TPR repeat containing protein</fullName>
    </recommendedName>
</protein>
<dbReference type="SMART" id="SM00028">
    <property type="entry name" value="TPR"/>
    <property type="match status" value="2"/>
</dbReference>
<dbReference type="SUPFAM" id="SSF48452">
    <property type="entry name" value="TPR-like"/>
    <property type="match status" value="1"/>
</dbReference>
<keyword evidence="5" id="KW-1133">Transmembrane helix</keyword>
<evidence type="ECO:0000256" key="2">
    <source>
        <dbReference type="ARBA" id="ARBA00022803"/>
    </source>
</evidence>
<proteinExistence type="predicted"/>
<dbReference type="InterPro" id="IPR011990">
    <property type="entry name" value="TPR-like_helical_dom_sf"/>
</dbReference>
<feature type="signal peptide" evidence="6">
    <location>
        <begin position="1"/>
        <end position="21"/>
    </location>
</feature>
<dbReference type="NCBIfam" id="NF047558">
    <property type="entry name" value="TPR_END_plus"/>
    <property type="match status" value="1"/>
</dbReference>
<feature type="coiled-coil region" evidence="3">
    <location>
        <begin position="140"/>
        <end position="167"/>
    </location>
</feature>
<dbReference type="InterPro" id="IPR013105">
    <property type="entry name" value="TPR_2"/>
</dbReference>
<reference evidence="8" key="1">
    <citation type="journal article" date="2019" name="Int. J. Syst. Evol. Microbiol.">
        <title>The Global Catalogue of Microorganisms (GCM) 10K type strain sequencing project: providing services to taxonomists for standard genome sequencing and annotation.</title>
        <authorList>
            <consortium name="The Broad Institute Genomics Platform"/>
            <consortium name="The Broad Institute Genome Sequencing Center for Infectious Disease"/>
            <person name="Wu L."/>
            <person name="Ma J."/>
        </authorList>
    </citation>
    <scope>NUCLEOTIDE SEQUENCE [LARGE SCALE GENOMIC DNA]</scope>
    <source>
        <strain evidence="8">JCM 18720</strain>
    </source>
</reference>
<organism evidence="7 8">
    <name type="scientific">Ferrimonas gelatinilytica</name>
    <dbReference type="NCBI Taxonomy" id="1255257"/>
    <lineage>
        <taxon>Bacteria</taxon>
        <taxon>Pseudomonadati</taxon>
        <taxon>Pseudomonadota</taxon>
        <taxon>Gammaproteobacteria</taxon>
        <taxon>Alteromonadales</taxon>
        <taxon>Ferrimonadaceae</taxon>
        <taxon>Ferrimonas</taxon>
    </lineage>
</organism>
<dbReference type="Pfam" id="PF07719">
    <property type="entry name" value="TPR_2"/>
    <property type="match status" value="1"/>
</dbReference>
<keyword evidence="6" id="KW-0732">Signal</keyword>
<feature type="region of interest" description="Disordered" evidence="4">
    <location>
        <begin position="288"/>
        <end position="313"/>
    </location>
</feature>
<dbReference type="EMBL" id="BAABLF010000006">
    <property type="protein sequence ID" value="GAA5189635.1"/>
    <property type="molecule type" value="Genomic_DNA"/>
</dbReference>
<feature type="compositionally biased region" description="Polar residues" evidence="4">
    <location>
        <begin position="296"/>
        <end position="313"/>
    </location>
</feature>
<keyword evidence="8" id="KW-1185">Reference proteome</keyword>
<sequence>MLPKILLLTLLLLTTSAGALANEPPAEAPSEAPEDAIQAEAQHRLEQRVETLEAPLYTPFIERYLIDEVKSLRTELQGQRAEFLSTLNERELRLANHSVTYATDTVTYFFYLVAGVSSLLVLVGWTSIRDIKEKALVLTDQEVTKLISRYEKRLNSVEEQLSAKEVLITANAEALEQTNEVHALWLRASQEFSEEAKIAVYDQILKLRPDDVEALSYKADAVLELGEPKWAANLCHQALQQVPDNAHALYQLACACACLKQLDDASRYLEQAITLSPEYLDSARKDPQLKPLEQGGQLNQIAENLSSPGTEAS</sequence>
<accession>A0ABP9S286</accession>
<comment type="caution">
    <text evidence="7">The sequence shown here is derived from an EMBL/GenBank/DDBJ whole genome shotgun (WGS) entry which is preliminary data.</text>
</comment>
<evidence type="ECO:0000313" key="8">
    <source>
        <dbReference type="Proteomes" id="UP001501600"/>
    </source>
</evidence>
<feature type="chain" id="PRO_5045434788" description="TPR repeat containing protein" evidence="6">
    <location>
        <begin position="22"/>
        <end position="313"/>
    </location>
</feature>
<evidence type="ECO:0000313" key="7">
    <source>
        <dbReference type="EMBL" id="GAA5189635.1"/>
    </source>
</evidence>
<evidence type="ECO:0000256" key="1">
    <source>
        <dbReference type="ARBA" id="ARBA00022737"/>
    </source>
</evidence>
<gene>
    <name evidence="7" type="ORF">GCM10025772_12480</name>
</gene>
<evidence type="ECO:0000256" key="6">
    <source>
        <dbReference type="SAM" id="SignalP"/>
    </source>
</evidence>